<evidence type="ECO:0000313" key="13">
    <source>
        <dbReference type="Proteomes" id="UP001141950"/>
    </source>
</evidence>
<dbReference type="SUPFAM" id="SSF47384">
    <property type="entry name" value="Homodimeric domain of signal transducing histidine kinase"/>
    <property type="match status" value="1"/>
</dbReference>
<dbReference type="RefSeq" id="WP_257444955.1">
    <property type="nucleotide sequence ID" value="NZ_JANIPJ010000005.1"/>
</dbReference>
<reference evidence="12" key="1">
    <citation type="submission" date="2022-08" db="EMBL/GenBank/DDBJ databases">
        <title>The genomic sequence of strain Paenibacillus sp. SCIV0701.</title>
        <authorList>
            <person name="Zhao H."/>
        </authorList>
    </citation>
    <scope>NUCLEOTIDE SEQUENCE</scope>
    <source>
        <strain evidence="12">SCIV0701</strain>
    </source>
</reference>
<dbReference type="Proteomes" id="UP001141950">
    <property type="component" value="Unassembled WGS sequence"/>
</dbReference>
<keyword evidence="8" id="KW-0067">ATP-binding</keyword>
<evidence type="ECO:0000256" key="1">
    <source>
        <dbReference type="ARBA" id="ARBA00000085"/>
    </source>
</evidence>
<feature type="domain" description="Histidine kinase" evidence="11">
    <location>
        <begin position="364"/>
        <end position="586"/>
    </location>
</feature>
<dbReference type="Gene3D" id="1.10.287.130">
    <property type="match status" value="1"/>
</dbReference>
<dbReference type="InterPro" id="IPR036097">
    <property type="entry name" value="HisK_dim/P_sf"/>
</dbReference>
<dbReference type="CDD" id="cd00075">
    <property type="entry name" value="HATPase"/>
    <property type="match status" value="1"/>
</dbReference>
<evidence type="ECO:0000256" key="3">
    <source>
        <dbReference type="ARBA" id="ARBA00012438"/>
    </source>
</evidence>
<comment type="subcellular location">
    <subcellularLocation>
        <location evidence="2">Membrane</location>
    </subcellularLocation>
</comment>
<dbReference type="PRINTS" id="PR00344">
    <property type="entry name" value="BCTRLSENSOR"/>
</dbReference>
<keyword evidence="4" id="KW-0597">Phosphoprotein</keyword>
<dbReference type="PROSITE" id="PS50109">
    <property type="entry name" value="HIS_KIN"/>
    <property type="match status" value="1"/>
</dbReference>
<evidence type="ECO:0000256" key="9">
    <source>
        <dbReference type="ARBA" id="ARBA00023012"/>
    </source>
</evidence>
<keyword evidence="5" id="KW-0808">Transferase</keyword>
<dbReference type="Pfam" id="PF02518">
    <property type="entry name" value="HATPase_c"/>
    <property type="match status" value="1"/>
</dbReference>
<evidence type="ECO:0000259" key="11">
    <source>
        <dbReference type="PROSITE" id="PS50109"/>
    </source>
</evidence>
<organism evidence="12 13">
    <name type="scientific">Paenibacillus soyae</name>
    <dbReference type="NCBI Taxonomy" id="2969249"/>
    <lineage>
        <taxon>Bacteria</taxon>
        <taxon>Bacillati</taxon>
        <taxon>Bacillota</taxon>
        <taxon>Bacilli</taxon>
        <taxon>Bacillales</taxon>
        <taxon>Paenibacillaceae</taxon>
        <taxon>Paenibacillus</taxon>
    </lineage>
</organism>
<dbReference type="PANTHER" id="PTHR42878">
    <property type="entry name" value="TWO-COMPONENT HISTIDINE KINASE"/>
    <property type="match status" value="1"/>
</dbReference>
<keyword evidence="10" id="KW-0812">Transmembrane</keyword>
<keyword evidence="13" id="KW-1185">Reference proteome</keyword>
<dbReference type="CDD" id="cd00082">
    <property type="entry name" value="HisKA"/>
    <property type="match status" value="1"/>
</dbReference>
<gene>
    <name evidence="12" type="ORF">NQZ67_09585</name>
</gene>
<dbReference type="EMBL" id="JANIPJ010000005">
    <property type="protein sequence ID" value="MCR2804129.1"/>
    <property type="molecule type" value="Genomic_DNA"/>
</dbReference>
<dbReference type="InterPro" id="IPR004358">
    <property type="entry name" value="Sig_transdc_His_kin-like_C"/>
</dbReference>
<dbReference type="GO" id="GO:0005524">
    <property type="term" value="F:ATP binding"/>
    <property type="evidence" value="ECO:0007669"/>
    <property type="project" value="UniProtKB-KW"/>
</dbReference>
<keyword evidence="7 12" id="KW-0418">Kinase</keyword>
<dbReference type="SMART" id="SM00388">
    <property type="entry name" value="HisKA"/>
    <property type="match status" value="1"/>
</dbReference>
<dbReference type="GO" id="GO:0000155">
    <property type="term" value="F:phosphorelay sensor kinase activity"/>
    <property type="evidence" value="ECO:0007669"/>
    <property type="project" value="InterPro"/>
</dbReference>
<comment type="catalytic activity">
    <reaction evidence="1">
        <text>ATP + protein L-histidine = ADP + protein N-phospho-L-histidine.</text>
        <dbReference type="EC" id="2.7.13.3"/>
    </reaction>
</comment>
<protein>
    <recommendedName>
        <fullName evidence="3">histidine kinase</fullName>
        <ecNumber evidence="3">2.7.13.3</ecNumber>
    </recommendedName>
</protein>
<name>A0A9X2MNS1_9BACL</name>
<dbReference type="PANTHER" id="PTHR42878:SF7">
    <property type="entry name" value="SENSOR HISTIDINE KINASE GLRK"/>
    <property type="match status" value="1"/>
</dbReference>
<accession>A0A9X2MNS1</accession>
<dbReference type="EC" id="2.7.13.3" evidence="3"/>
<dbReference type="GO" id="GO:0007234">
    <property type="term" value="P:osmosensory signaling via phosphorelay pathway"/>
    <property type="evidence" value="ECO:0007669"/>
    <property type="project" value="TreeGrafter"/>
</dbReference>
<dbReference type="Pfam" id="PF00512">
    <property type="entry name" value="HisKA"/>
    <property type="match status" value="1"/>
</dbReference>
<evidence type="ECO:0000313" key="12">
    <source>
        <dbReference type="EMBL" id="MCR2804129.1"/>
    </source>
</evidence>
<evidence type="ECO:0000256" key="4">
    <source>
        <dbReference type="ARBA" id="ARBA00022553"/>
    </source>
</evidence>
<dbReference type="InterPro" id="IPR003661">
    <property type="entry name" value="HisK_dim/P_dom"/>
</dbReference>
<keyword evidence="6" id="KW-0547">Nucleotide-binding</keyword>
<evidence type="ECO:0000256" key="5">
    <source>
        <dbReference type="ARBA" id="ARBA00022679"/>
    </source>
</evidence>
<dbReference type="InterPro" id="IPR050351">
    <property type="entry name" value="BphY/WalK/GraS-like"/>
</dbReference>
<dbReference type="InterPro" id="IPR003594">
    <property type="entry name" value="HATPase_dom"/>
</dbReference>
<proteinExistence type="predicted"/>
<comment type="caution">
    <text evidence="12">The sequence shown here is derived from an EMBL/GenBank/DDBJ whole genome shotgun (WGS) entry which is preliminary data.</text>
</comment>
<dbReference type="GO" id="GO:0030295">
    <property type="term" value="F:protein kinase activator activity"/>
    <property type="evidence" value="ECO:0007669"/>
    <property type="project" value="TreeGrafter"/>
</dbReference>
<evidence type="ECO:0000256" key="2">
    <source>
        <dbReference type="ARBA" id="ARBA00004370"/>
    </source>
</evidence>
<dbReference type="GO" id="GO:0000156">
    <property type="term" value="F:phosphorelay response regulator activity"/>
    <property type="evidence" value="ECO:0007669"/>
    <property type="project" value="TreeGrafter"/>
</dbReference>
<dbReference type="InterPro" id="IPR005467">
    <property type="entry name" value="His_kinase_dom"/>
</dbReference>
<evidence type="ECO:0000256" key="8">
    <source>
        <dbReference type="ARBA" id="ARBA00022840"/>
    </source>
</evidence>
<evidence type="ECO:0000256" key="6">
    <source>
        <dbReference type="ARBA" id="ARBA00022741"/>
    </source>
</evidence>
<keyword evidence="10" id="KW-0472">Membrane</keyword>
<dbReference type="InterPro" id="IPR036890">
    <property type="entry name" value="HATPase_C_sf"/>
</dbReference>
<sequence>MKRRNVRRRLTLHFTYQMLMLFVFVTIFIAILILTVIQLVLNDGMKRSYPVGALDAIVMETFVDGKGADVPERWEKQLFEEGYWLQVVLGNGKVIYSANKPEDIPEDYNLAELLRMEQTGRFGSYELMMDIDETVADGALFVLGYRDERYAAVRSLYETYAVNGRLEPAEQAFASLDEELRSTERTLHIVDEEGSVLQRAGAPLERDRYRPLDLLLMEKLAGTYPTNVSFYQDSESGTVWVLHEAKRGSFVKQPIMKEVIIAACIIGATILAATLAFSIYHGYRYGRPLLLFIDWFGRLGRGPYEELLTDKEKKRLYRRNGKLKRRFKLYQEVIDGFRDMTEKLHAAERDRARLEQTREEWMTGISHDLRTPLSSIQGYGHLLESGQYRWTEEELREMGGVIREKSDFMIDLIQDFSLAFQLKNRAMPFERKPIRLQEFARRRMLLYVNDRTMEHASFRYEDADGEEEEPIYVLANDKWFARLLDNLLVNAVKHNPVSTTVSVRVSQAGGEAVIAVRDDGAGMDEETLRNLFERYYRGTSTDEGTDGAGLGMSIAKSIAEAHGGSIQAESRVGCGTTITLRFPIVRAAEERTPA</sequence>
<evidence type="ECO:0000256" key="7">
    <source>
        <dbReference type="ARBA" id="ARBA00022777"/>
    </source>
</evidence>
<dbReference type="SMART" id="SM00387">
    <property type="entry name" value="HATPase_c"/>
    <property type="match status" value="1"/>
</dbReference>
<dbReference type="AlphaFoldDB" id="A0A9X2MNS1"/>
<evidence type="ECO:0000256" key="10">
    <source>
        <dbReference type="SAM" id="Phobius"/>
    </source>
</evidence>
<feature type="transmembrane region" description="Helical" evidence="10">
    <location>
        <begin position="259"/>
        <end position="280"/>
    </location>
</feature>
<dbReference type="SUPFAM" id="SSF55874">
    <property type="entry name" value="ATPase domain of HSP90 chaperone/DNA topoisomerase II/histidine kinase"/>
    <property type="match status" value="1"/>
</dbReference>
<dbReference type="Gene3D" id="3.30.565.10">
    <property type="entry name" value="Histidine kinase-like ATPase, C-terminal domain"/>
    <property type="match status" value="1"/>
</dbReference>
<keyword evidence="9" id="KW-0902">Two-component regulatory system</keyword>
<keyword evidence="10" id="KW-1133">Transmembrane helix</keyword>
<feature type="transmembrane region" description="Helical" evidence="10">
    <location>
        <begin position="21"/>
        <end position="41"/>
    </location>
</feature>